<keyword evidence="1" id="KW-0436">Ligase</keyword>
<evidence type="ECO:0000313" key="6">
    <source>
        <dbReference type="Proteomes" id="UP000235388"/>
    </source>
</evidence>
<evidence type="ECO:0000256" key="2">
    <source>
        <dbReference type="ARBA" id="ARBA00022741"/>
    </source>
</evidence>
<gene>
    <name evidence="5" type="ORF">PCANC_09328</name>
</gene>
<protein>
    <recommendedName>
        <fullName evidence="4">Biotin carboxylation domain-containing protein</fullName>
    </recommendedName>
</protein>
<comment type="caution">
    <text evidence="5">The sequence shown here is derived from an EMBL/GenBank/DDBJ whole genome shotgun (WGS) entry which is preliminary data.</text>
</comment>
<dbReference type="Proteomes" id="UP000235388">
    <property type="component" value="Unassembled WGS sequence"/>
</dbReference>
<dbReference type="STRING" id="200324.A0A2N5T5J8"/>
<dbReference type="PROSITE" id="PS50979">
    <property type="entry name" value="BC"/>
    <property type="match status" value="1"/>
</dbReference>
<dbReference type="AlphaFoldDB" id="A0A2N5T5J8"/>
<evidence type="ECO:0000256" key="1">
    <source>
        <dbReference type="ARBA" id="ARBA00022598"/>
    </source>
</evidence>
<evidence type="ECO:0000256" key="3">
    <source>
        <dbReference type="ARBA" id="ARBA00022840"/>
    </source>
</evidence>
<dbReference type="GO" id="GO:0003989">
    <property type="term" value="F:acetyl-CoA carboxylase activity"/>
    <property type="evidence" value="ECO:0007669"/>
    <property type="project" value="InterPro"/>
</dbReference>
<feature type="domain" description="Biotin carboxylation" evidence="4">
    <location>
        <begin position="132"/>
        <end position="244"/>
    </location>
</feature>
<keyword evidence="2" id="KW-0547">Nucleotide-binding</keyword>
<keyword evidence="3" id="KW-0067">ATP-binding</keyword>
<evidence type="ECO:0000313" key="5">
    <source>
        <dbReference type="EMBL" id="PLW20744.1"/>
    </source>
</evidence>
<dbReference type="Gene3D" id="3.40.50.20">
    <property type="match status" value="1"/>
</dbReference>
<proteinExistence type="predicted"/>
<dbReference type="GO" id="GO:0005739">
    <property type="term" value="C:mitochondrion"/>
    <property type="evidence" value="ECO:0007669"/>
    <property type="project" value="TreeGrafter"/>
</dbReference>
<sequence length="244" mass="26621">MAFLGLLASHAQKSSIHDPATLRNQANPGRSAGGQTLLPIALPLAQALYHDITSSGITLHHPPRLKAHPILLYNRASSNPHPPTQLELRQDSLAQSNSFRFDLSSVGGGNAIYVAPPSPVTDFVRRKGGHTIITKILIANNGVAAVKEIRSVQKWGYKTFGQDQRVVNFVVMATPEDLKVNADYIQVANRYVKVPGGSNDNNYANVKVIVDVAKRAGVHAVWAGWWVHSLHSPHLQPVPFLLMF</sequence>
<reference evidence="5 6" key="1">
    <citation type="submission" date="2017-11" db="EMBL/GenBank/DDBJ databases">
        <title>De novo assembly and phasing of dikaryotic genomes from two isolates of Puccinia coronata f. sp. avenae, the causal agent of oat crown rust.</title>
        <authorList>
            <person name="Miller M.E."/>
            <person name="Zhang Y."/>
            <person name="Omidvar V."/>
            <person name="Sperschneider J."/>
            <person name="Schwessinger B."/>
            <person name="Raley C."/>
            <person name="Palmer J.M."/>
            <person name="Garnica D."/>
            <person name="Upadhyaya N."/>
            <person name="Rathjen J."/>
            <person name="Taylor J.M."/>
            <person name="Park R.F."/>
            <person name="Dodds P.N."/>
            <person name="Hirsch C.D."/>
            <person name="Kianian S.F."/>
            <person name="Figueroa M."/>
        </authorList>
    </citation>
    <scope>NUCLEOTIDE SEQUENCE [LARGE SCALE GENOMIC DNA]</scope>
    <source>
        <strain evidence="5">12NC29</strain>
    </source>
</reference>
<evidence type="ECO:0000259" key="4">
    <source>
        <dbReference type="PROSITE" id="PS50979"/>
    </source>
</evidence>
<organism evidence="5 6">
    <name type="scientific">Puccinia coronata f. sp. avenae</name>
    <dbReference type="NCBI Taxonomy" id="200324"/>
    <lineage>
        <taxon>Eukaryota</taxon>
        <taxon>Fungi</taxon>
        <taxon>Dikarya</taxon>
        <taxon>Basidiomycota</taxon>
        <taxon>Pucciniomycotina</taxon>
        <taxon>Pucciniomycetes</taxon>
        <taxon>Pucciniales</taxon>
        <taxon>Pucciniaceae</taxon>
        <taxon>Puccinia</taxon>
    </lineage>
</organism>
<dbReference type="InterPro" id="IPR005481">
    <property type="entry name" value="BC-like_N"/>
</dbReference>
<dbReference type="GO" id="GO:0005524">
    <property type="term" value="F:ATP binding"/>
    <property type="evidence" value="ECO:0007669"/>
    <property type="project" value="UniProtKB-KW"/>
</dbReference>
<dbReference type="Pfam" id="PF00289">
    <property type="entry name" value="Biotin_carb_N"/>
    <property type="match status" value="1"/>
</dbReference>
<dbReference type="PANTHER" id="PTHR45728">
    <property type="entry name" value="ACETYL-COA CARBOXYLASE, ISOFORM A"/>
    <property type="match status" value="1"/>
</dbReference>
<dbReference type="InterPro" id="IPR016185">
    <property type="entry name" value="PreATP-grasp_dom_sf"/>
</dbReference>
<name>A0A2N5T5J8_9BASI</name>
<accession>A0A2N5T5J8</accession>
<dbReference type="OrthoDB" id="14612at2759"/>
<dbReference type="SUPFAM" id="SSF52440">
    <property type="entry name" value="PreATP-grasp domain"/>
    <property type="match status" value="1"/>
</dbReference>
<dbReference type="PANTHER" id="PTHR45728:SF3">
    <property type="entry name" value="ACETYL-COA CARBOXYLASE"/>
    <property type="match status" value="1"/>
</dbReference>
<dbReference type="InterPro" id="IPR049076">
    <property type="entry name" value="ACCA"/>
</dbReference>
<keyword evidence="6" id="KW-1185">Reference proteome</keyword>
<dbReference type="EMBL" id="PGCJ01000792">
    <property type="protein sequence ID" value="PLW20744.1"/>
    <property type="molecule type" value="Genomic_DNA"/>
</dbReference>
<dbReference type="GO" id="GO:0006633">
    <property type="term" value="P:fatty acid biosynthetic process"/>
    <property type="evidence" value="ECO:0007669"/>
    <property type="project" value="TreeGrafter"/>
</dbReference>
<dbReference type="InterPro" id="IPR011764">
    <property type="entry name" value="Biotin_carboxylation_dom"/>
</dbReference>